<evidence type="ECO:0000313" key="1">
    <source>
        <dbReference type="EMBL" id="OMJ16516.1"/>
    </source>
</evidence>
<organism evidence="1 2">
    <name type="scientific">Smittium culicis</name>
    <dbReference type="NCBI Taxonomy" id="133412"/>
    <lineage>
        <taxon>Eukaryota</taxon>
        <taxon>Fungi</taxon>
        <taxon>Fungi incertae sedis</taxon>
        <taxon>Zoopagomycota</taxon>
        <taxon>Kickxellomycotina</taxon>
        <taxon>Harpellomycetes</taxon>
        <taxon>Harpellales</taxon>
        <taxon>Legeriomycetaceae</taxon>
        <taxon>Smittium</taxon>
    </lineage>
</organism>
<sequence length="105" mass="11780">MKGTTWDHEISPGIKFALDFRITLAYLAPNITQTRREIFYKNMKLPGRALKLAEESGGLLFNTEEFDAVVEANKKSNQRIGIIKGPILQQQHAAIIITPTAVQNK</sequence>
<gene>
    <name evidence="1" type="ORF">AYI70_g6542</name>
</gene>
<dbReference type="Proteomes" id="UP000187283">
    <property type="component" value="Unassembled WGS sequence"/>
</dbReference>
<comment type="caution">
    <text evidence="1">The sequence shown here is derived from an EMBL/GenBank/DDBJ whole genome shotgun (WGS) entry which is preliminary data.</text>
</comment>
<reference evidence="1 2" key="1">
    <citation type="submission" date="2017-01" db="EMBL/GenBank/DDBJ databases">
        <authorList>
            <person name="Mah S.A."/>
            <person name="Swanson W.J."/>
            <person name="Moy G.W."/>
            <person name="Vacquier V.D."/>
        </authorList>
    </citation>
    <scope>NUCLEOTIDE SEQUENCE [LARGE SCALE GENOMIC DNA]</scope>
    <source>
        <strain evidence="1 2">GSMNP</strain>
    </source>
</reference>
<dbReference type="EMBL" id="LSSN01002310">
    <property type="protein sequence ID" value="OMJ16516.1"/>
    <property type="molecule type" value="Genomic_DNA"/>
</dbReference>
<dbReference type="AlphaFoldDB" id="A0A1R1XPF2"/>
<dbReference type="STRING" id="133412.A0A1R1XPF2"/>
<name>A0A1R1XPF2_9FUNG</name>
<evidence type="ECO:0000313" key="2">
    <source>
        <dbReference type="Proteomes" id="UP000187283"/>
    </source>
</evidence>
<proteinExistence type="predicted"/>
<protein>
    <submittedName>
        <fullName evidence="1">Uncharacterized protein</fullName>
    </submittedName>
</protein>
<keyword evidence="2" id="KW-1185">Reference proteome</keyword>
<accession>A0A1R1XPF2</accession>